<proteinExistence type="predicted"/>
<accession>A0A918BXH7</accession>
<reference evidence="2" key="2">
    <citation type="submission" date="2020-09" db="EMBL/GenBank/DDBJ databases">
        <authorList>
            <person name="Sun Q."/>
            <person name="Ohkuma M."/>
        </authorList>
    </citation>
    <scope>NUCLEOTIDE SEQUENCE</scope>
    <source>
        <strain evidence="2">JCM 31311</strain>
    </source>
</reference>
<protein>
    <recommendedName>
        <fullName evidence="4">DUF1795 domain-containing protein</fullName>
    </recommendedName>
</protein>
<sequence>MPLATRVLSLLALLLCFPAHAARVTVPGTSVSIDVPAGFVPMPKSVIDSKYSRGGLPPTAVYSTPGPHWEVNIAFALRDTALPAGDLAPVQAGLERSISATPGFRWVKRGIVKSAGREWIDLQFWVDGLDTPIYNHLRVTREGQKTLLVTANVTKKLYAKYAAQLDAAMNGLK</sequence>
<dbReference type="Proteomes" id="UP000603865">
    <property type="component" value="Unassembled WGS sequence"/>
</dbReference>
<feature type="chain" id="PRO_5036757607" description="DUF1795 domain-containing protein" evidence="1">
    <location>
        <begin position="22"/>
        <end position="173"/>
    </location>
</feature>
<evidence type="ECO:0008006" key="4">
    <source>
        <dbReference type="Google" id="ProtNLM"/>
    </source>
</evidence>
<dbReference type="AlphaFoldDB" id="A0A918BXH7"/>
<keyword evidence="1" id="KW-0732">Signal</keyword>
<name>A0A918BXH7_9DEIO</name>
<evidence type="ECO:0000313" key="3">
    <source>
        <dbReference type="Proteomes" id="UP000603865"/>
    </source>
</evidence>
<reference evidence="2" key="1">
    <citation type="journal article" date="2014" name="Int. J. Syst. Evol. Microbiol.">
        <title>Complete genome sequence of Corynebacterium casei LMG S-19264T (=DSM 44701T), isolated from a smear-ripened cheese.</title>
        <authorList>
            <consortium name="US DOE Joint Genome Institute (JGI-PGF)"/>
            <person name="Walter F."/>
            <person name="Albersmeier A."/>
            <person name="Kalinowski J."/>
            <person name="Ruckert C."/>
        </authorList>
    </citation>
    <scope>NUCLEOTIDE SEQUENCE</scope>
    <source>
        <strain evidence="2">JCM 31311</strain>
    </source>
</reference>
<dbReference type="RefSeq" id="WP_189088127.1">
    <property type="nucleotide sequence ID" value="NZ_BMQL01000002.1"/>
</dbReference>
<comment type="caution">
    <text evidence="2">The sequence shown here is derived from an EMBL/GenBank/DDBJ whole genome shotgun (WGS) entry which is preliminary data.</text>
</comment>
<gene>
    <name evidence="2" type="ORF">GCM10008957_07080</name>
</gene>
<evidence type="ECO:0000313" key="2">
    <source>
        <dbReference type="EMBL" id="GGQ97300.1"/>
    </source>
</evidence>
<dbReference type="EMBL" id="BMQL01000002">
    <property type="protein sequence ID" value="GGQ97300.1"/>
    <property type="molecule type" value="Genomic_DNA"/>
</dbReference>
<feature type="signal peptide" evidence="1">
    <location>
        <begin position="1"/>
        <end position="21"/>
    </location>
</feature>
<keyword evidence="3" id="KW-1185">Reference proteome</keyword>
<evidence type="ECO:0000256" key="1">
    <source>
        <dbReference type="SAM" id="SignalP"/>
    </source>
</evidence>
<organism evidence="2 3">
    <name type="scientific">Deinococcus ruber</name>
    <dbReference type="NCBI Taxonomy" id="1848197"/>
    <lineage>
        <taxon>Bacteria</taxon>
        <taxon>Thermotogati</taxon>
        <taxon>Deinococcota</taxon>
        <taxon>Deinococci</taxon>
        <taxon>Deinococcales</taxon>
        <taxon>Deinococcaceae</taxon>
        <taxon>Deinococcus</taxon>
    </lineage>
</organism>